<protein>
    <submittedName>
        <fullName evidence="2">Uncharacterized protein</fullName>
    </submittedName>
</protein>
<keyword evidence="3" id="KW-1185">Reference proteome</keyword>
<evidence type="ECO:0000313" key="3">
    <source>
        <dbReference type="Proteomes" id="UP001154282"/>
    </source>
</evidence>
<feature type="region of interest" description="Disordered" evidence="1">
    <location>
        <begin position="1"/>
        <end position="42"/>
    </location>
</feature>
<dbReference type="EMBL" id="CAMGYJ010000009">
    <property type="protein sequence ID" value="CAI0475798.1"/>
    <property type="molecule type" value="Genomic_DNA"/>
</dbReference>
<dbReference type="AlphaFoldDB" id="A0AAV0PX77"/>
<name>A0AAV0PX77_9ROSI</name>
<gene>
    <name evidence="2" type="ORF">LITE_LOCUS40541</name>
</gene>
<dbReference type="PANTHER" id="PTHR34287:SF2">
    <property type="match status" value="1"/>
</dbReference>
<reference evidence="2" key="1">
    <citation type="submission" date="2022-08" db="EMBL/GenBank/DDBJ databases">
        <authorList>
            <person name="Gutierrez-Valencia J."/>
        </authorList>
    </citation>
    <scope>NUCLEOTIDE SEQUENCE</scope>
</reference>
<comment type="caution">
    <text evidence="2">The sequence shown here is derived from an EMBL/GenBank/DDBJ whole genome shotgun (WGS) entry which is preliminary data.</text>
</comment>
<evidence type="ECO:0000313" key="2">
    <source>
        <dbReference type="EMBL" id="CAI0475798.1"/>
    </source>
</evidence>
<sequence length="124" mass="13776">MEEDLSCCSASSSSSSYPPSTPSTSNNSSSAHGGGDKHKSIQMVPRSVSDRLLDKFFDVTEFGFDYEQSGLWSPPVKRSVFMNSPGGRIFNEEEMLHKLRSVMDARSSSSRRYKACFNVVVWCC</sequence>
<dbReference type="Proteomes" id="UP001154282">
    <property type="component" value="Unassembled WGS sequence"/>
</dbReference>
<organism evidence="2 3">
    <name type="scientific">Linum tenue</name>
    <dbReference type="NCBI Taxonomy" id="586396"/>
    <lineage>
        <taxon>Eukaryota</taxon>
        <taxon>Viridiplantae</taxon>
        <taxon>Streptophyta</taxon>
        <taxon>Embryophyta</taxon>
        <taxon>Tracheophyta</taxon>
        <taxon>Spermatophyta</taxon>
        <taxon>Magnoliopsida</taxon>
        <taxon>eudicotyledons</taxon>
        <taxon>Gunneridae</taxon>
        <taxon>Pentapetalae</taxon>
        <taxon>rosids</taxon>
        <taxon>fabids</taxon>
        <taxon>Malpighiales</taxon>
        <taxon>Linaceae</taxon>
        <taxon>Linum</taxon>
    </lineage>
</organism>
<accession>A0AAV0PX77</accession>
<proteinExistence type="predicted"/>
<dbReference type="PANTHER" id="PTHR34287">
    <property type="entry name" value="OS06G0551500 PROTEIN-RELATED"/>
    <property type="match status" value="1"/>
</dbReference>
<evidence type="ECO:0000256" key="1">
    <source>
        <dbReference type="SAM" id="MobiDB-lite"/>
    </source>
</evidence>
<feature type="compositionally biased region" description="Low complexity" evidence="1">
    <location>
        <begin position="1"/>
        <end position="31"/>
    </location>
</feature>